<dbReference type="VEuPathDB" id="ToxoDB:EBH_0025840"/>
<feature type="domain" description="Apple" evidence="3">
    <location>
        <begin position="805"/>
        <end position="876"/>
    </location>
</feature>
<sequence length="947" mass="104200">MRQLQRVAALAGLGVAVWPHEVRGWLAPNRRHTGSNGSFDVPLSMVETQWGSPYTEVPMLKATEEALDFFFSSLIGDSEEDLTAIANGEEHTIDEAIEGEDIVIKEPEEAADNEPVDKEPFTCNERGYIAAKDSAIMTITGLETPEECQSFCGQVHNCVAGVLQGADCILLSSLRDLKQQESVYVSPQGCDESCFKRGHKLAGEGTPLGTAPNPYICQSMCRGAEGCIGFSWDRKSLSCTAHTTDQETIRAGSVTSGPRDLCSPNSKPADYAGARTIANLSGDGLNERRLEGIASLEACRRLCLLDDFCQWFTYNTADKICYEKRSVGAIVKIKQGDQTTSRLSDTSCFLKSVKFKDEAYNTSKKQYMQECVYACSTDKNCKRWTYNTGSKACSLFKTNGPASAEYHALNTWSGPKEGCAAEPLYLQHRAAPACSTRGVRYAAPTLEAPVAAESANACQALCQGTAGCEAFSFDLKGGLCYKHIAVAVTLKKNNYNFISGPRLCNCSISARKRYQGEPVDQPAPSGLFFETPEECQLMCQATQNCSFFSFSNGSCEMVKSNGTASNNVAYTGGSKQCDGHCDMPGYQAPMRVYGYLKELKKKTKDECKAACKEDSRCTHYTHWAETGECYLKDAESLKLLEPKPNAYTGFTSCPICMNQGFGFEESDANLLWEVKAYTAEQCRWKCQNMPNCTFFNYSITTKRCALLTGKAERKLGADLVSGPEKCDPARSCFLRDTSFQGGKTIKRVDAVDGKECQLFCAREPLCMHFMFAAGQCTLLEGEVTTGPSEGWMSGPKKCYQMMSRCDENNIEYAGGDIRQITTKDAETCRVECSREPQCFIFTYNRENSNCWLKTIGAVAGRRAAGFKGVSGAKNGCIRWAEGKVYYRGVTIKEIKDLPSETSCYLQCQFHPKCVAFSYLVDQKLCSLKAEVFNPRVNSNSYAGPRDV</sequence>
<evidence type="ECO:0000256" key="2">
    <source>
        <dbReference type="ARBA" id="ARBA00023157"/>
    </source>
</evidence>
<dbReference type="PROSITE" id="PS50948">
    <property type="entry name" value="PAN"/>
    <property type="match status" value="5"/>
</dbReference>
<dbReference type="Pfam" id="PF14295">
    <property type="entry name" value="PAN_4"/>
    <property type="match status" value="3"/>
</dbReference>
<dbReference type="SUPFAM" id="SSF57414">
    <property type="entry name" value="Hairpin loop containing domain-like"/>
    <property type="match status" value="6"/>
</dbReference>
<gene>
    <name evidence="4" type="ORF">EBH_0025840</name>
</gene>
<keyword evidence="1" id="KW-0677">Repeat</keyword>
<dbReference type="GO" id="GO:0005576">
    <property type="term" value="C:extracellular region"/>
    <property type="evidence" value="ECO:0007669"/>
    <property type="project" value="InterPro"/>
</dbReference>
<reference evidence="4" key="1">
    <citation type="submission" date="2013-10" db="EMBL/GenBank/DDBJ databases">
        <title>Genomic analysis of the causative agents of coccidiosis in chickens.</title>
        <authorList>
            <person name="Reid A.J."/>
            <person name="Blake D."/>
            <person name="Billington K."/>
            <person name="Browne H."/>
            <person name="Dunn M."/>
            <person name="Hung S."/>
            <person name="Kawahara F."/>
            <person name="Miranda-Saavedra D."/>
            <person name="Mourier T."/>
            <person name="Nagra H."/>
            <person name="Otto T.D."/>
            <person name="Rawlings N."/>
            <person name="Sanchez A."/>
            <person name="Sanders M."/>
            <person name="Subramaniam C."/>
            <person name="Tay Y."/>
            <person name="Dear P."/>
            <person name="Doerig C."/>
            <person name="Gruber A."/>
            <person name="Parkinson J."/>
            <person name="Shirley M."/>
            <person name="Wan K.L."/>
            <person name="Berriman M."/>
            <person name="Tomley F."/>
            <person name="Pain A."/>
        </authorList>
    </citation>
    <scope>NUCLEOTIDE SEQUENCE [LARGE SCALE GENOMIC DNA]</scope>
    <source>
        <strain evidence="4">Houghton</strain>
    </source>
</reference>
<name>U6LNL3_9EIME</name>
<dbReference type="OrthoDB" id="9448935at2759"/>
<dbReference type="InterPro" id="IPR003609">
    <property type="entry name" value="Pan_app"/>
</dbReference>
<evidence type="ECO:0000259" key="3">
    <source>
        <dbReference type="PROSITE" id="PS50948"/>
    </source>
</evidence>
<dbReference type="CDD" id="cd01100">
    <property type="entry name" value="APPLE_Factor_XI_like"/>
    <property type="match status" value="3"/>
</dbReference>
<protein>
    <recommendedName>
        <fullName evidence="3">Apple domain-containing protein</fullName>
    </recommendedName>
</protein>
<dbReference type="GO" id="GO:0006508">
    <property type="term" value="P:proteolysis"/>
    <property type="evidence" value="ECO:0007669"/>
    <property type="project" value="InterPro"/>
</dbReference>
<feature type="domain" description="Apple" evidence="3">
    <location>
        <begin position="434"/>
        <end position="504"/>
    </location>
</feature>
<feature type="domain" description="Apple" evidence="3">
    <location>
        <begin position="656"/>
        <end position="732"/>
    </location>
</feature>
<dbReference type="Pfam" id="PF00024">
    <property type="entry name" value="PAN_1"/>
    <property type="match status" value="7"/>
</dbReference>
<feature type="domain" description="Apple" evidence="3">
    <location>
        <begin position="348"/>
        <end position="419"/>
    </location>
</feature>
<organism evidence="4 5">
    <name type="scientific">Eimeria brunetti</name>
    <dbReference type="NCBI Taxonomy" id="51314"/>
    <lineage>
        <taxon>Eukaryota</taxon>
        <taxon>Sar</taxon>
        <taxon>Alveolata</taxon>
        <taxon>Apicomplexa</taxon>
        <taxon>Conoidasida</taxon>
        <taxon>Coccidia</taxon>
        <taxon>Eucoccidiorida</taxon>
        <taxon>Eimeriorina</taxon>
        <taxon>Eimeriidae</taxon>
        <taxon>Eimeria</taxon>
    </lineage>
</organism>
<dbReference type="SMART" id="SM00223">
    <property type="entry name" value="APPLE"/>
    <property type="match status" value="8"/>
</dbReference>
<dbReference type="Gene3D" id="3.50.4.10">
    <property type="entry name" value="Hepatocyte Growth Factor"/>
    <property type="match status" value="10"/>
</dbReference>
<keyword evidence="5" id="KW-1185">Reference proteome</keyword>
<reference evidence="4" key="2">
    <citation type="submission" date="2013-10" db="EMBL/GenBank/DDBJ databases">
        <authorList>
            <person name="Aslett M."/>
        </authorList>
    </citation>
    <scope>NUCLEOTIDE SEQUENCE [LARGE SCALE GENOMIC DNA]</scope>
    <source>
        <strain evidence="4">Houghton</strain>
    </source>
</reference>
<feature type="domain" description="Apple" evidence="3">
    <location>
        <begin position="506"/>
        <end position="581"/>
    </location>
</feature>
<evidence type="ECO:0000256" key="1">
    <source>
        <dbReference type="ARBA" id="ARBA00022737"/>
    </source>
</evidence>
<proteinExistence type="predicted"/>
<keyword evidence="2" id="KW-1015">Disulfide bond</keyword>
<accession>U6LNL3</accession>
<dbReference type="InterPro" id="IPR000177">
    <property type="entry name" value="Apple"/>
</dbReference>
<dbReference type="AlphaFoldDB" id="U6LNL3"/>
<dbReference type="EMBL" id="HG711648">
    <property type="protein sequence ID" value="CDJ49395.1"/>
    <property type="molecule type" value="Genomic_DNA"/>
</dbReference>
<dbReference type="Proteomes" id="UP000030750">
    <property type="component" value="Unassembled WGS sequence"/>
</dbReference>
<evidence type="ECO:0000313" key="4">
    <source>
        <dbReference type="EMBL" id="CDJ49395.1"/>
    </source>
</evidence>
<dbReference type="SMART" id="SM00473">
    <property type="entry name" value="PAN_AP"/>
    <property type="match status" value="3"/>
</dbReference>
<evidence type="ECO:0000313" key="5">
    <source>
        <dbReference type="Proteomes" id="UP000030750"/>
    </source>
</evidence>